<evidence type="ECO:0000256" key="1">
    <source>
        <dbReference type="SAM" id="MobiDB-lite"/>
    </source>
</evidence>
<feature type="compositionally biased region" description="Basic and acidic residues" evidence="1">
    <location>
        <begin position="197"/>
        <end position="212"/>
    </location>
</feature>
<evidence type="ECO:0000313" key="2">
    <source>
        <dbReference type="EMBL" id="EFB15635.1"/>
    </source>
</evidence>
<dbReference type="AlphaFoldDB" id="D2HKE7"/>
<dbReference type="EMBL" id="GL192946">
    <property type="protein sequence ID" value="EFB15635.1"/>
    <property type="molecule type" value="Genomic_DNA"/>
</dbReference>
<accession>D2HKE7</accession>
<proteinExistence type="predicted"/>
<gene>
    <name evidence="2" type="ORF">PANDA_011848</name>
</gene>
<feature type="region of interest" description="Disordered" evidence="1">
    <location>
        <begin position="37"/>
        <end position="79"/>
    </location>
</feature>
<dbReference type="InParanoid" id="D2HKE7"/>
<feature type="region of interest" description="Disordered" evidence="1">
    <location>
        <begin position="156"/>
        <end position="212"/>
    </location>
</feature>
<protein>
    <submittedName>
        <fullName evidence="2">Uncharacterized protein</fullName>
    </submittedName>
</protein>
<name>D2HKE7_AILME</name>
<feature type="compositionally biased region" description="Basic residues" evidence="1">
    <location>
        <begin position="50"/>
        <end position="65"/>
    </location>
</feature>
<feature type="compositionally biased region" description="Low complexity" evidence="1">
    <location>
        <begin position="176"/>
        <end position="185"/>
    </location>
</feature>
<organism evidence="2">
    <name type="scientific">Ailuropoda melanoleuca</name>
    <name type="common">Giant panda</name>
    <dbReference type="NCBI Taxonomy" id="9646"/>
    <lineage>
        <taxon>Eukaryota</taxon>
        <taxon>Metazoa</taxon>
        <taxon>Chordata</taxon>
        <taxon>Craniata</taxon>
        <taxon>Vertebrata</taxon>
        <taxon>Euteleostomi</taxon>
        <taxon>Mammalia</taxon>
        <taxon>Eutheria</taxon>
        <taxon>Laurasiatheria</taxon>
        <taxon>Carnivora</taxon>
        <taxon>Caniformia</taxon>
        <taxon>Ursidae</taxon>
        <taxon>Ailuropoda</taxon>
    </lineage>
</organism>
<reference evidence="2" key="1">
    <citation type="journal article" date="2010" name="Nature">
        <title>The sequence and de novo assembly of the giant panda genome.</title>
        <authorList>
            <person name="Li R."/>
            <person name="Fan W."/>
            <person name="Tian G."/>
            <person name="Zhu H."/>
            <person name="He L."/>
            <person name="Cai J."/>
            <person name="Huang Q."/>
            <person name="Cai Q."/>
            <person name="Li B."/>
            <person name="Bai Y."/>
            <person name="Zhang Z."/>
            <person name="Zhang Y."/>
            <person name="Wang W."/>
            <person name="Li J."/>
            <person name="Wei F."/>
            <person name="Li H."/>
            <person name="Jian M."/>
            <person name="Li J."/>
            <person name="Zhang Z."/>
            <person name="Nielsen R."/>
            <person name="Li D."/>
            <person name="Gu W."/>
            <person name="Yang Z."/>
            <person name="Xuan Z."/>
            <person name="Ryder O.A."/>
            <person name="Leung F.C."/>
            <person name="Zhou Y."/>
            <person name="Cao J."/>
            <person name="Sun X."/>
            <person name="Fu Y."/>
            <person name="Fang X."/>
            <person name="Guo X."/>
            <person name="Wang B."/>
            <person name="Hou R."/>
            <person name="Shen F."/>
            <person name="Mu B."/>
            <person name="Ni P."/>
            <person name="Lin R."/>
            <person name="Qian W."/>
            <person name="Wang G."/>
            <person name="Yu C."/>
            <person name="Nie W."/>
            <person name="Wang J."/>
            <person name="Wu Z."/>
            <person name="Liang H."/>
            <person name="Min J."/>
            <person name="Wu Q."/>
            <person name="Cheng S."/>
            <person name="Ruan J."/>
            <person name="Wang M."/>
            <person name="Shi Z."/>
            <person name="Wen M."/>
            <person name="Liu B."/>
            <person name="Ren X."/>
            <person name="Zheng H."/>
            <person name="Dong D."/>
            <person name="Cook K."/>
            <person name="Shan G."/>
            <person name="Zhang H."/>
            <person name="Kosiol C."/>
            <person name="Xie X."/>
            <person name="Lu Z."/>
            <person name="Zheng H."/>
            <person name="Li Y."/>
            <person name="Steiner C.C."/>
            <person name="Lam T.T."/>
            <person name="Lin S."/>
            <person name="Zhang Q."/>
            <person name="Li G."/>
            <person name="Tian J."/>
            <person name="Gong T."/>
            <person name="Liu H."/>
            <person name="Zhang D."/>
            <person name="Fang L."/>
            <person name="Ye C."/>
            <person name="Zhang J."/>
            <person name="Hu W."/>
            <person name="Xu A."/>
            <person name="Ren Y."/>
            <person name="Zhang G."/>
            <person name="Bruford M.W."/>
            <person name="Li Q."/>
            <person name="Ma L."/>
            <person name="Guo Y."/>
            <person name="An N."/>
            <person name="Hu Y."/>
            <person name="Zheng Y."/>
            <person name="Shi Y."/>
            <person name="Li Z."/>
            <person name="Liu Q."/>
            <person name="Chen Y."/>
            <person name="Zhao J."/>
            <person name="Qu N."/>
            <person name="Zhao S."/>
            <person name="Tian F."/>
            <person name="Wang X."/>
            <person name="Wang H."/>
            <person name="Xu L."/>
            <person name="Liu X."/>
            <person name="Vinar T."/>
            <person name="Wang Y."/>
            <person name="Lam T.W."/>
            <person name="Yiu S.M."/>
            <person name="Liu S."/>
            <person name="Zhang H."/>
            <person name="Li D."/>
            <person name="Huang Y."/>
            <person name="Wang X."/>
            <person name="Yang G."/>
            <person name="Jiang Z."/>
            <person name="Wang J."/>
            <person name="Qin N."/>
            <person name="Li L."/>
            <person name="Li J."/>
            <person name="Bolund L."/>
            <person name="Kristiansen K."/>
            <person name="Wong G.K."/>
            <person name="Olson M."/>
            <person name="Zhang X."/>
            <person name="Li S."/>
            <person name="Yang H."/>
            <person name="Wang J."/>
            <person name="Wang J."/>
        </authorList>
    </citation>
    <scope>NUCLEOTIDE SEQUENCE [LARGE SCALE GENOMIC DNA]</scope>
</reference>
<sequence>MEVCMTSIAEFSQTHTFPDIFLTTWFRFKSAEPETWKARDNPFRPSPHGLCKKKKKEPRNTRYTKRPLGEGTEPEPTGHAPLFAECASGATGRGGEASGLDKDTKEMTRNIGRIYLPIRFGRRRGHSRLPGPLRCGFSLRSGLGELGTHAGFFNKETQQIQGGNKEPPVGVTTGRAAAAAAAAAAHTPEGGGSGGGEEDRTEPIKYTPDKKF</sequence>